<sequence>IVLYAIAMADYDQENAEDCDKLMKTKEGIASLSLYSSSIGSFAVYLSAKCDNALQGKDHVLAAMNTLFKLPGDSDDGKGGTNDQGEDSGLPDGESTVEAKPKLLWSALYIQEMTQVSLGSISYSPMPDGNLDYKSLLESTQEIFRSMYPQEEFFSATMAPDENDEDGVSQD</sequence>
<dbReference type="GO" id="GO:0005968">
    <property type="term" value="C:Rab-protein geranylgeranyltransferase complex"/>
    <property type="evidence" value="ECO:0007669"/>
    <property type="project" value="TreeGrafter"/>
</dbReference>
<accession>A0A843X2N3</accession>
<proteinExistence type="predicted"/>
<dbReference type="Proteomes" id="UP000652761">
    <property type="component" value="Unassembled WGS sequence"/>
</dbReference>
<reference evidence="2" key="1">
    <citation type="submission" date="2017-07" db="EMBL/GenBank/DDBJ databases">
        <title>Taro Niue Genome Assembly and Annotation.</title>
        <authorList>
            <person name="Atibalentja N."/>
            <person name="Keating K."/>
            <person name="Fields C.J."/>
        </authorList>
    </citation>
    <scope>NUCLEOTIDE SEQUENCE</scope>
    <source>
        <strain evidence="2">Niue_2</strain>
        <tissue evidence="2">Leaf</tissue>
    </source>
</reference>
<dbReference type="GO" id="GO:0005634">
    <property type="term" value="C:nucleus"/>
    <property type="evidence" value="ECO:0007669"/>
    <property type="project" value="TreeGrafter"/>
</dbReference>
<evidence type="ECO:0000256" key="1">
    <source>
        <dbReference type="SAM" id="MobiDB-lite"/>
    </source>
</evidence>
<dbReference type="GO" id="GO:0005829">
    <property type="term" value="C:cytosol"/>
    <property type="evidence" value="ECO:0007669"/>
    <property type="project" value="TreeGrafter"/>
</dbReference>
<dbReference type="OrthoDB" id="9446342at2759"/>
<name>A0A843X2N3_COLES</name>
<dbReference type="PANTHER" id="PTHR11787">
    <property type="entry name" value="RAB GDP-DISSOCIATION INHIBITOR"/>
    <property type="match status" value="1"/>
</dbReference>
<evidence type="ECO:0000313" key="3">
    <source>
        <dbReference type="Proteomes" id="UP000652761"/>
    </source>
</evidence>
<dbReference type="PANTHER" id="PTHR11787:SF4">
    <property type="entry name" value="CHM, RAB ESCORT PROTEIN 1"/>
    <property type="match status" value="1"/>
</dbReference>
<dbReference type="EMBL" id="NMUH01004999">
    <property type="protein sequence ID" value="MQM11505.1"/>
    <property type="molecule type" value="Genomic_DNA"/>
</dbReference>
<feature type="region of interest" description="Disordered" evidence="1">
    <location>
        <begin position="72"/>
        <end position="96"/>
    </location>
</feature>
<organism evidence="2 3">
    <name type="scientific">Colocasia esculenta</name>
    <name type="common">Wild taro</name>
    <name type="synonym">Arum esculentum</name>
    <dbReference type="NCBI Taxonomy" id="4460"/>
    <lineage>
        <taxon>Eukaryota</taxon>
        <taxon>Viridiplantae</taxon>
        <taxon>Streptophyta</taxon>
        <taxon>Embryophyta</taxon>
        <taxon>Tracheophyta</taxon>
        <taxon>Spermatophyta</taxon>
        <taxon>Magnoliopsida</taxon>
        <taxon>Liliopsida</taxon>
        <taxon>Araceae</taxon>
        <taxon>Aroideae</taxon>
        <taxon>Colocasieae</taxon>
        <taxon>Colocasia</taxon>
    </lineage>
</organism>
<dbReference type="GO" id="GO:0016192">
    <property type="term" value="P:vesicle-mediated transport"/>
    <property type="evidence" value="ECO:0007669"/>
    <property type="project" value="TreeGrafter"/>
</dbReference>
<feature type="non-terminal residue" evidence="2">
    <location>
        <position position="1"/>
    </location>
</feature>
<dbReference type="InterPro" id="IPR018203">
    <property type="entry name" value="GDP_dissociation_inhibitor"/>
</dbReference>
<evidence type="ECO:0000313" key="2">
    <source>
        <dbReference type="EMBL" id="MQM11505.1"/>
    </source>
</evidence>
<comment type="caution">
    <text evidence="2">The sequence shown here is derived from an EMBL/GenBank/DDBJ whole genome shotgun (WGS) entry which is preliminary data.</text>
</comment>
<dbReference type="GO" id="GO:0007264">
    <property type="term" value="P:small GTPase-mediated signal transduction"/>
    <property type="evidence" value="ECO:0007669"/>
    <property type="project" value="InterPro"/>
</dbReference>
<protein>
    <submittedName>
        <fullName evidence="2">Uncharacterized protein</fullName>
    </submittedName>
</protein>
<gene>
    <name evidence="2" type="ORF">Taro_044412</name>
</gene>
<dbReference type="GO" id="GO:0005092">
    <property type="term" value="F:GDP-dissociation inhibitor activity"/>
    <property type="evidence" value="ECO:0007669"/>
    <property type="project" value="InterPro"/>
</dbReference>
<keyword evidence="3" id="KW-1185">Reference proteome</keyword>
<dbReference type="AlphaFoldDB" id="A0A843X2N3"/>